<dbReference type="InterPro" id="IPR027477">
    <property type="entry name" value="Succ_DH/fumarate_Rdtase_cat_sf"/>
</dbReference>
<keyword evidence="4" id="KW-0560">Oxidoreductase</keyword>
<organism evidence="6 7">
    <name type="scientific">Dendrothele bispora (strain CBS 962.96)</name>
    <dbReference type="NCBI Taxonomy" id="1314807"/>
    <lineage>
        <taxon>Eukaryota</taxon>
        <taxon>Fungi</taxon>
        <taxon>Dikarya</taxon>
        <taxon>Basidiomycota</taxon>
        <taxon>Agaricomycotina</taxon>
        <taxon>Agaricomycetes</taxon>
        <taxon>Agaricomycetidae</taxon>
        <taxon>Agaricales</taxon>
        <taxon>Agaricales incertae sedis</taxon>
        <taxon>Dendrothele</taxon>
    </lineage>
</organism>
<comment type="cofactor">
    <cofactor evidence="1">
        <name>FAD</name>
        <dbReference type="ChEBI" id="CHEBI:57692"/>
    </cofactor>
</comment>
<evidence type="ECO:0000259" key="5">
    <source>
        <dbReference type="Pfam" id="PF00890"/>
    </source>
</evidence>
<dbReference type="GO" id="GO:0016491">
    <property type="term" value="F:oxidoreductase activity"/>
    <property type="evidence" value="ECO:0007669"/>
    <property type="project" value="UniProtKB-KW"/>
</dbReference>
<protein>
    <submittedName>
        <fullName evidence="6">Succinate dehydrogenase/fumarate reductase flavo protein subunit</fullName>
    </submittedName>
</protein>
<dbReference type="EMBL" id="ML179124">
    <property type="protein sequence ID" value="THU99134.1"/>
    <property type="molecule type" value="Genomic_DNA"/>
</dbReference>
<keyword evidence="2" id="KW-0285">Flavoprotein</keyword>
<dbReference type="Pfam" id="PF00890">
    <property type="entry name" value="FAD_binding_2"/>
    <property type="match status" value="1"/>
</dbReference>
<evidence type="ECO:0000256" key="4">
    <source>
        <dbReference type="ARBA" id="ARBA00023002"/>
    </source>
</evidence>
<feature type="domain" description="FAD-dependent oxidoreductase 2 FAD-binding" evidence="5">
    <location>
        <begin position="6"/>
        <end position="447"/>
    </location>
</feature>
<dbReference type="SUPFAM" id="SSF56425">
    <property type="entry name" value="Succinate dehydrogenase/fumarate reductase flavoprotein, catalytic domain"/>
    <property type="match status" value="1"/>
</dbReference>
<dbReference type="Gene3D" id="3.50.50.60">
    <property type="entry name" value="FAD/NAD(P)-binding domain"/>
    <property type="match status" value="1"/>
</dbReference>
<name>A0A4S8M9P6_DENBC</name>
<evidence type="ECO:0000256" key="3">
    <source>
        <dbReference type="ARBA" id="ARBA00022827"/>
    </source>
</evidence>
<dbReference type="OrthoDB" id="7777654at2759"/>
<dbReference type="PANTHER" id="PTHR43400">
    <property type="entry name" value="FUMARATE REDUCTASE"/>
    <property type="match status" value="1"/>
</dbReference>
<dbReference type="InterPro" id="IPR050315">
    <property type="entry name" value="FAD-oxidoreductase_2"/>
</dbReference>
<dbReference type="Proteomes" id="UP000297245">
    <property type="component" value="Unassembled WGS sequence"/>
</dbReference>
<keyword evidence="3" id="KW-0274">FAD</keyword>
<dbReference type="InterPro" id="IPR036188">
    <property type="entry name" value="FAD/NAD-bd_sf"/>
</dbReference>
<evidence type="ECO:0000256" key="1">
    <source>
        <dbReference type="ARBA" id="ARBA00001974"/>
    </source>
</evidence>
<keyword evidence="7" id="KW-1185">Reference proteome</keyword>
<dbReference type="AlphaFoldDB" id="A0A4S8M9P6"/>
<evidence type="ECO:0000313" key="7">
    <source>
        <dbReference type="Proteomes" id="UP000297245"/>
    </source>
</evidence>
<accession>A0A4S8M9P6</accession>
<evidence type="ECO:0000256" key="2">
    <source>
        <dbReference type="ARBA" id="ARBA00022630"/>
    </source>
</evidence>
<dbReference type="Gene3D" id="3.90.700.10">
    <property type="entry name" value="Succinate dehydrogenase/fumarate reductase flavoprotein, catalytic domain"/>
    <property type="match status" value="1"/>
</dbReference>
<sequence length="470" mass="51246">MQSAYDLVVVGSGFAGCMTTLKCVETAKKLGKSPKVLLVEAGIEEERPGASRWTQAFLRLDKDLNFDKRWPSIVHKTSRGLADMEYCNKLVEIAGPTAKYVESLGVELMRIKEDKVALEFDTDGVFVRPHGGGVAIVRTLLKEIGKYPNAQMVYETVAEKLLTDETGNVNGVRVRTKDGVLHNIRSPNVMLACGGFEANKEMLTAYIGNNAVDLPLIAPGLKHNKGAGIRMAMEVGAATSGAFDGIHTELVDTRSKQPDAVVWGNGYGILVDENCKRFFNEAHAELFGSFELAAYHTWKDCNQKSWFIFDKTTYDFFKPGWVYDTTDLEPEQGATIGELAGKLGLDPHALQQTVNEFNTACDTTTPLNFLKLDGKGTKGINPPKSNWAQPIISPPFYGYPLTANLTFTYGGLATNLNAQVLAQNGSVIPGLYAAGEIHGVFYHEYPPASSVLRSLSFGGVAGEFIARNKT</sequence>
<dbReference type="SUPFAM" id="SSF51905">
    <property type="entry name" value="FAD/NAD(P)-binding domain"/>
    <property type="match status" value="1"/>
</dbReference>
<dbReference type="PANTHER" id="PTHR43400:SF7">
    <property type="entry name" value="FAD-DEPENDENT OXIDOREDUCTASE 2 FAD BINDING DOMAIN-CONTAINING PROTEIN"/>
    <property type="match status" value="1"/>
</dbReference>
<dbReference type="InterPro" id="IPR003953">
    <property type="entry name" value="FAD-dep_OxRdtase_2_FAD-bd"/>
</dbReference>
<reference evidence="6 7" key="1">
    <citation type="journal article" date="2019" name="Nat. Ecol. Evol.">
        <title>Megaphylogeny resolves global patterns of mushroom evolution.</title>
        <authorList>
            <person name="Varga T."/>
            <person name="Krizsan K."/>
            <person name="Foldi C."/>
            <person name="Dima B."/>
            <person name="Sanchez-Garcia M."/>
            <person name="Sanchez-Ramirez S."/>
            <person name="Szollosi G.J."/>
            <person name="Szarkandi J.G."/>
            <person name="Papp V."/>
            <person name="Albert L."/>
            <person name="Andreopoulos W."/>
            <person name="Angelini C."/>
            <person name="Antonin V."/>
            <person name="Barry K.W."/>
            <person name="Bougher N.L."/>
            <person name="Buchanan P."/>
            <person name="Buyck B."/>
            <person name="Bense V."/>
            <person name="Catcheside P."/>
            <person name="Chovatia M."/>
            <person name="Cooper J."/>
            <person name="Damon W."/>
            <person name="Desjardin D."/>
            <person name="Finy P."/>
            <person name="Geml J."/>
            <person name="Haridas S."/>
            <person name="Hughes K."/>
            <person name="Justo A."/>
            <person name="Karasinski D."/>
            <person name="Kautmanova I."/>
            <person name="Kiss B."/>
            <person name="Kocsube S."/>
            <person name="Kotiranta H."/>
            <person name="LaButti K.M."/>
            <person name="Lechner B.E."/>
            <person name="Liimatainen K."/>
            <person name="Lipzen A."/>
            <person name="Lukacs Z."/>
            <person name="Mihaltcheva S."/>
            <person name="Morgado L.N."/>
            <person name="Niskanen T."/>
            <person name="Noordeloos M.E."/>
            <person name="Ohm R.A."/>
            <person name="Ortiz-Santana B."/>
            <person name="Ovrebo C."/>
            <person name="Racz N."/>
            <person name="Riley R."/>
            <person name="Savchenko A."/>
            <person name="Shiryaev A."/>
            <person name="Soop K."/>
            <person name="Spirin V."/>
            <person name="Szebenyi C."/>
            <person name="Tomsovsky M."/>
            <person name="Tulloss R.E."/>
            <person name="Uehling J."/>
            <person name="Grigoriev I.V."/>
            <person name="Vagvolgyi C."/>
            <person name="Papp T."/>
            <person name="Martin F.M."/>
            <person name="Miettinen O."/>
            <person name="Hibbett D.S."/>
            <person name="Nagy L.G."/>
        </authorList>
    </citation>
    <scope>NUCLEOTIDE SEQUENCE [LARGE SCALE GENOMIC DNA]</scope>
    <source>
        <strain evidence="6 7">CBS 962.96</strain>
    </source>
</reference>
<gene>
    <name evidence="6" type="ORF">K435DRAFT_837806</name>
</gene>
<evidence type="ECO:0000313" key="6">
    <source>
        <dbReference type="EMBL" id="THU99134.1"/>
    </source>
</evidence>
<proteinExistence type="predicted"/>